<dbReference type="InterPro" id="IPR007185">
    <property type="entry name" value="DNA_pol_a/d/e_bsu"/>
</dbReference>
<reference evidence="10" key="1">
    <citation type="journal article" date="2021" name="J Fungi (Basel)">
        <title>Virulence traits and population genomics of the black yeast Aureobasidium melanogenum.</title>
        <authorList>
            <person name="Cernosa A."/>
            <person name="Sun X."/>
            <person name="Gostincar C."/>
            <person name="Fang C."/>
            <person name="Gunde-Cimerman N."/>
            <person name="Song Z."/>
        </authorList>
    </citation>
    <scope>NUCLEOTIDE SEQUENCE</scope>
    <source>
        <strain evidence="10">EXF-8016</strain>
    </source>
</reference>
<proteinExistence type="inferred from homology"/>
<keyword evidence="6" id="KW-0539">Nucleus</keyword>
<dbReference type="PANTHER" id="PTHR12708:SF0">
    <property type="entry name" value="DNA POLYMERASE EPSILON SUBUNIT 2"/>
    <property type="match status" value="1"/>
</dbReference>
<evidence type="ECO:0000256" key="8">
    <source>
        <dbReference type="SAM" id="MobiDB-lite"/>
    </source>
</evidence>
<dbReference type="GO" id="GO:0006261">
    <property type="term" value="P:DNA-templated DNA replication"/>
    <property type="evidence" value="ECO:0007669"/>
    <property type="project" value="InterPro"/>
</dbReference>
<dbReference type="GO" id="GO:0008622">
    <property type="term" value="C:epsilon DNA polymerase complex"/>
    <property type="evidence" value="ECO:0007669"/>
    <property type="project" value="InterPro"/>
</dbReference>
<feature type="region of interest" description="Disordered" evidence="8">
    <location>
        <begin position="313"/>
        <end position="333"/>
    </location>
</feature>
<evidence type="ECO:0000256" key="3">
    <source>
        <dbReference type="ARBA" id="ARBA00016011"/>
    </source>
</evidence>
<organism evidence="10 11">
    <name type="scientific">Aureobasidium melanogenum</name>
    <name type="common">Aureobasidium pullulans var. melanogenum</name>
    <dbReference type="NCBI Taxonomy" id="46634"/>
    <lineage>
        <taxon>Eukaryota</taxon>
        <taxon>Fungi</taxon>
        <taxon>Dikarya</taxon>
        <taxon>Ascomycota</taxon>
        <taxon>Pezizomycotina</taxon>
        <taxon>Dothideomycetes</taxon>
        <taxon>Dothideomycetidae</taxon>
        <taxon>Dothideales</taxon>
        <taxon>Saccotheciaceae</taxon>
        <taxon>Aureobasidium</taxon>
    </lineage>
</organism>
<keyword evidence="4" id="KW-0235">DNA replication</keyword>
<evidence type="ECO:0000256" key="1">
    <source>
        <dbReference type="ARBA" id="ARBA00004123"/>
    </source>
</evidence>
<evidence type="ECO:0000313" key="10">
    <source>
        <dbReference type="EMBL" id="KAH0237708.1"/>
    </source>
</evidence>
<evidence type="ECO:0000256" key="4">
    <source>
        <dbReference type="ARBA" id="ARBA00022705"/>
    </source>
</evidence>
<accession>A0A9P8GR63</accession>
<dbReference type="GO" id="GO:0003677">
    <property type="term" value="F:DNA binding"/>
    <property type="evidence" value="ECO:0007669"/>
    <property type="project" value="UniProtKB-KW"/>
</dbReference>
<evidence type="ECO:0000256" key="7">
    <source>
        <dbReference type="ARBA" id="ARBA00032930"/>
    </source>
</evidence>
<dbReference type="EMBL" id="JAHFYH010000001">
    <property type="protein sequence ID" value="KAH0237708.1"/>
    <property type="molecule type" value="Genomic_DNA"/>
</dbReference>
<feature type="region of interest" description="Disordered" evidence="8">
    <location>
        <begin position="272"/>
        <end position="299"/>
    </location>
</feature>
<sequence length="1342" mass="143932">MASSMCVTASLRRSSSTVSSFLAPCSTASAFVVVTEANSMASASLKCASARRLDSRGYSFCFSSSAERPSATASGKFSFSMESSAWRSLRVRRTRAMSRISYAIAKSSSSSSSSASSSASSPSSSLSVQFSSPVIWKKGLFAVSFSFFVALPSLSSTTASTTSSAIFCSPSLSASLFAALDLYIALADSQVVQAAAVLIEQIGVIQRHFTVQLLLQFRGLRVEFRGSSIVLERVFFGCGSLYIEWLKLQARNKSSVNGCCSANHMKIDVKARAPSASTRRSTLGKSRPPQVGRQHRRSVTPKMATTIRLQENAVPSSSPAFGTPVHPINPRDKRPPIPPPAFKPSIPTILPILLPPASLRPLAFRTFTKKHNLTLSSPALQSLATFIGKHCGSAWRERGTAEGVLEEVAKAWKKSGGSLIVNDGSLLKNILKTIESLMTGGKVTQTKSNLSRQSSFAFAGESQDLSRRSSLVDTAFQSQDVGEDDDADTQDPRAWIKVVSASDQPRLSYNLHKKHFEKITTKSSLLPSPAHRTQLFRDRFNLIHQRLMRNEAFQAPAIANARSLKRQDSTSVQQFYKITPIANLLGRNGSNHVLLGMLVITPTGTLALNDLTGSITLDLQHAKPLQGVDSSWFCPGMIVLIEGVYEEEYSGAGASGLGASTGVGGTIGGKFIGFSIGGPPSEKRSATLGIADSSKQPDVGLGGGFGWTDFLGLGSEKVMGAKMRKLEKRLLAPTEEQASQQCKMVILGEVNLDDPSSLEALRAVLRVYAAEDELAPLCFMLLGNFVSHPVMAGGGSGGSIEYKEYFNDLATVLSDFPALLRTSTWIFVPGDNDPWASAFSAGASNPVPRPPIPGLFTSRVKRAFAAAKSEAPHPKSDDSSVPVEPTWASNPARVSIFGPAHEITVFRDDISSRLRRNAITFGKASTAEGEDDEMSDSAPAEIPTPTQIARKLVLSLLPQSNLSPFPLSARPVLWDQGSAMSLYPLPHTLVLADAEAPAFAVTFEGCHVLNPGRLCRDEGRGRRVAWIEYDCWAKRGEVKDIWSSTGKEGTRCTPIAWDSRVRNDTKTSYCLLYLKETFKLEEEAVVATGRTPLLHTQAASLVTGGPLVHQAAASQGTVVVVVAFLAILKTSALTKTGITAPVTSEKDLWPSTLSNEPASPLDFGSVVLSRGRFFGDAVPQFVGFCKGRLDGPRREQIVDVGFVAAVITSMCADALSNQFLDRGHKILQSQTAESVVCSFETPGQGRYVKHLRRLNLLLRDFLAPEAVGAVAGLLAPVAVPGGSAVVGLCGVVVAFSMATNEQQLVVEALPLGESCIRSCVGGQGLEPPRKEFYQRNSRSRKC</sequence>
<feature type="domain" description="DNA polymerase alpha/delta/epsilon subunit B" evidence="9">
    <location>
        <begin position="745"/>
        <end position="1000"/>
    </location>
</feature>
<evidence type="ECO:0000256" key="2">
    <source>
        <dbReference type="ARBA" id="ARBA00009560"/>
    </source>
</evidence>
<comment type="similarity">
    <text evidence="2">Belongs to the DNA polymerase epsilon subunit B family.</text>
</comment>
<feature type="non-terminal residue" evidence="10">
    <location>
        <position position="1342"/>
    </location>
</feature>
<protein>
    <recommendedName>
        <fullName evidence="3">DNA polymerase epsilon subunit B</fullName>
    </recommendedName>
    <alternativeName>
        <fullName evidence="7">DNA polymerase II subunit 2</fullName>
    </alternativeName>
</protein>
<evidence type="ECO:0000259" key="9">
    <source>
        <dbReference type="Pfam" id="PF04042"/>
    </source>
</evidence>
<evidence type="ECO:0000256" key="6">
    <source>
        <dbReference type="ARBA" id="ARBA00023242"/>
    </source>
</evidence>
<dbReference type="InterPro" id="IPR016266">
    <property type="entry name" value="POLE2"/>
</dbReference>
<feature type="compositionally biased region" description="Polar residues" evidence="8">
    <location>
        <begin position="275"/>
        <end position="284"/>
    </location>
</feature>
<evidence type="ECO:0000256" key="5">
    <source>
        <dbReference type="ARBA" id="ARBA00023125"/>
    </source>
</evidence>
<name>A0A9P8GR63_AURME</name>
<dbReference type="Pfam" id="PF04042">
    <property type="entry name" value="DNA_pol_E_B"/>
    <property type="match status" value="1"/>
</dbReference>
<comment type="caution">
    <text evidence="10">The sequence shown here is derived from an EMBL/GenBank/DDBJ whole genome shotgun (WGS) entry which is preliminary data.</text>
</comment>
<comment type="subcellular location">
    <subcellularLocation>
        <location evidence="1">Nucleus</location>
    </subcellularLocation>
</comment>
<gene>
    <name evidence="10" type="ORF">KCV03_g160</name>
</gene>
<evidence type="ECO:0000313" key="11">
    <source>
        <dbReference type="Proteomes" id="UP000767238"/>
    </source>
</evidence>
<reference evidence="10" key="2">
    <citation type="submission" date="2021-08" db="EMBL/GenBank/DDBJ databases">
        <authorList>
            <person name="Gostincar C."/>
            <person name="Sun X."/>
            <person name="Song Z."/>
            <person name="Gunde-Cimerman N."/>
        </authorList>
    </citation>
    <scope>NUCLEOTIDE SEQUENCE</scope>
    <source>
        <strain evidence="10">EXF-8016</strain>
    </source>
</reference>
<dbReference type="GO" id="GO:0042276">
    <property type="term" value="P:error-prone translesion synthesis"/>
    <property type="evidence" value="ECO:0007669"/>
    <property type="project" value="TreeGrafter"/>
</dbReference>
<dbReference type="Proteomes" id="UP000767238">
    <property type="component" value="Unassembled WGS sequence"/>
</dbReference>
<keyword evidence="5" id="KW-0238">DNA-binding</keyword>
<dbReference type="PANTHER" id="PTHR12708">
    <property type="entry name" value="DNA POLYMERASE EPSILON SUBUNIT B"/>
    <property type="match status" value="1"/>
</dbReference>